<dbReference type="InterPro" id="IPR011322">
    <property type="entry name" value="N-reg_PII-like_a/b"/>
</dbReference>
<sequence length="71" mass="8366">MKMLFQTQDPVLISYMRNVLEQDGIQSFVFDENISMMEGSIGAFQKRVMVIDDDYDDAKKTYDQIIDEYNQ</sequence>
<evidence type="ECO:0000259" key="1">
    <source>
        <dbReference type="Pfam" id="PF09413"/>
    </source>
</evidence>
<feature type="domain" description="DUF2007" evidence="1">
    <location>
        <begin position="1"/>
        <end position="60"/>
    </location>
</feature>
<name>A0A2A4Z9B2_9PROT</name>
<accession>A0A2A4Z9B2</accession>
<protein>
    <recommendedName>
        <fullName evidence="1">DUF2007 domain-containing protein</fullName>
    </recommendedName>
</protein>
<dbReference type="SUPFAM" id="SSF54913">
    <property type="entry name" value="GlnB-like"/>
    <property type="match status" value="1"/>
</dbReference>
<comment type="caution">
    <text evidence="2">The sequence shown here is derived from an EMBL/GenBank/DDBJ whole genome shotgun (WGS) entry which is preliminary data.</text>
</comment>
<dbReference type="Gene3D" id="3.30.70.790">
    <property type="entry name" value="UreE, C-terminal domain"/>
    <property type="match status" value="1"/>
</dbReference>
<evidence type="ECO:0000313" key="2">
    <source>
        <dbReference type="EMBL" id="PCJ03582.1"/>
    </source>
</evidence>
<dbReference type="Pfam" id="PF09413">
    <property type="entry name" value="DUF2007"/>
    <property type="match status" value="1"/>
</dbReference>
<dbReference type="AlphaFoldDB" id="A0A2A4Z9B2"/>
<dbReference type="InterPro" id="IPR018551">
    <property type="entry name" value="DUF2007"/>
</dbReference>
<reference evidence="2" key="2">
    <citation type="journal article" date="2018" name="ISME J.">
        <title>A dynamic microbial community with high functional redundancy inhabits the cold, oxic subseafloor aquifer.</title>
        <authorList>
            <person name="Tully B.J."/>
            <person name="Wheat C.G."/>
            <person name="Glazer B.T."/>
            <person name="Huber J.A."/>
        </authorList>
    </citation>
    <scope>NUCLEOTIDE SEQUENCE</scope>
    <source>
        <strain evidence="2">NORP83</strain>
    </source>
</reference>
<reference key="1">
    <citation type="submission" date="2017-08" db="EMBL/GenBank/DDBJ databases">
        <title>A dynamic microbial community with high functional redundancy inhabits the cold, oxic subseafloor aquifer.</title>
        <authorList>
            <person name="Tully B.J."/>
            <person name="Wheat C.G."/>
            <person name="Glazer B.T."/>
            <person name="Huber J.A."/>
        </authorList>
    </citation>
    <scope>NUCLEOTIDE SEQUENCE [LARGE SCALE GENOMIC DNA]</scope>
</reference>
<proteinExistence type="predicted"/>
<dbReference type="EMBL" id="NVUS01000002">
    <property type="protein sequence ID" value="PCJ03582.1"/>
    <property type="molecule type" value="Genomic_DNA"/>
</dbReference>
<gene>
    <name evidence="2" type="ORF">COB13_02275</name>
</gene>
<organism evidence="2">
    <name type="scientific">OCS116 cluster bacterium</name>
    <dbReference type="NCBI Taxonomy" id="2030921"/>
    <lineage>
        <taxon>Bacteria</taxon>
        <taxon>Pseudomonadati</taxon>
        <taxon>Pseudomonadota</taxon>
        <taxon>Alphaproteobacteria</taxon>
        <taxon>OCS116 cluster</taxon>
    </lineage>
</organism>